<gene>
    <name evidence="1" type="ORF">CXB65_18780</name>
</gene>
<comment type="caution">
    <text evidence="1">The sequence shown here is derived from an EMBL/GenBank/DDBJ whole genome shotgun (WGS) entry which is preliminary data.</text>
</comment>
<reference evidence="1 2" key="1">
    <citation type="submission" date="2017-12" db="EMBL/GenBank/DDBJ databases">
        <title>Isolation and characterization of an aerobic denitrifying Pseudomonas monteilii CY06 from aquaculture ponds.</title>
        <authorList>
            <person name="Ma Q."/>
            <person name="Cai Y."/>
            <person name="He Z."/>
        </authorList>
    </citation>
    <scope>NUCLEOTIDE SEQUENCE [LARGE SCALE GENOMIC DNA]</scope>
    <source>
        <strain evidence="1 2">CY06</strain>
    </source>
</reference>
<organism evidence="1 2">
    <name type="scientific">Pseudomonas monteilii</name>
    <dbReference type="NCBI Taxonomy" id="76759"/>
    <lineage>
        <taxon>Bacteria</taxon>
        <taxon>Pseudomonadati</taxon>
        <taxon>Pseudomonadota</taxon>
        <taxon>Gammaproteobacteria</taxon>
        <taxon>Pseudomonadales</taxon>
        <taxon>Pseudomonadaceae</taxon>
        <taxon>Pseudomonas</taxon>
    </lineage>
</organism>
<protein>
    <submittedName>
        <fullName evidence="1">Uncharacterized protein</fullName>
    </submittedName>
</protein>
<dbReference type="AlphaFoldDB" id="A0A2N1IP50"/>
<evidence type="ECO:0000313" key="2">
    <source>
        <dbReference type="Proteomes" id="UP000233399"/>
    </source>
</evidence>
<dbReference type="EMBL" id="PJCG01000039">
    <property type="protein sequence ID" value="PKI20015.1"/>
    <property type="molecule type" value="Genomic_DNA"/>
</dbReference>
<dbReference type="Proteomes" id="UP000233399">
    <property type="component" value="Unassembled WGS sequence"/>
</dbReference>
<name>A0A2N1IP50_9PSED</name>
<proteinExistence type="predicted"/>
<evidence type="ECO:0000313" key="1">
    <source>
        <dbReference type="EMBL" id="PKI20015.1"/>
    </source>
</evidence>
<accession>A0A2N1IP50</accession>
<sequence>MLTSPVIGLCLSLLYGIFEKLQTPGDGSGNITIYSNMNISFGDLPTVKLVNGSIFLEPIRDTDTKTENRIRQALPFTKVARGRNPYYHSIGQDGTSLEAIIYTLASTAIYPRAVEIINARLDRN</sequence>